<organism evidence="9">
    <name type="scientific">Pithovirus LCPAC404</name>
    <dbReference type="NCBI Taxonomy" id="2506597"/>
    <lineage>
        <taxon>Viruses</taxon>
        <taxon>Pithoviruses</taxon>
    </lineage>
</organism>
<sequence length="214" mass="24918">MNTDKLLLELNRLYPNADTEVAWDNEGINDLYVLCTAVVLSPMTTEKIVEKIIKHLYDEDLHRPENVLKNQERVKEIVKPAGFTKRKPKYVIEMAEKFHFDEKWTNIRKDPKTVTFKDLLTFKGIGPKCAAVIQCCLGYLPDIFPVDTHVGRCARRWGLTTNKNPNLISKDLQKLFPKDKWRLIHFQIVMIGRYICTAKKHKSCEMCDMFNTST</sequence>
<evidence type="ECO:0000256" key="3">
    <source>
        <dbReference type="ARBA" id="ARBA00022763"/>
    </source>
</evidence>
<feature type="domain" description="HhH-GPD" evidence="8">
    <location>
        <begin position="40"/>
        <end position="194"/>
    </location>
</feature>
<dbReference type="PIRSF" id="PIRSF001435">
    <property type="entry name" value="Nth"/>
    <property type="match status" value="1"/>
</dbReference>
<dbReference type="Pfam" id="PF00730">
    <property type="entry name" value="HhH-GPD"/>
    <property type="match status" value="1"/>
</dbReference>
<evidence type="ECO:0000256" key="2">
    <source>
        <dbReference type="ARBA" id="ARBA00022723"/>
    </source>
</evidence>
<dbReference type="GO" id="GO:0006285">
    <property type="term" value="P:base-excision repair, AP site formation"/>
    <property type="evidence" value="ECO:0007669"/>
    <property type="project" value="TreeGrafter"/>
</dbReference>
<dbReference type="EMBL" id="MK500594">
    <property type="protein sequence ID" value="QBK93351.1"/>
    <property type="molecule type" value="Genomic_DNA"/>
</dbReference>
<evidence type="ECO:0000256" key="7">
    <source>
        <dbReference type="ARBA" id="ARBA00023295"/>
    </source>
</evidence>
<dbReference type="GO" id="GO:0046872">
    <property type="term" value="F:metal ion binding"/>
    <property type="evidence" value="ECO:0007669"/>
    <property type="project" value="UniProtKB-KW"/>
</dbReference>
<accession>A0A481ZFZ8</accession>
<dbReference type="SMART" id="SM00478">
    <property type="entry name" value="ENDO3c"/>
    <property type="match status" value="1"/>
</dbReference>
<evidence type="ECO:0000256" key="6">
    <source>
        <dbReference type="ARBA" id="ARBA00023014"/>
    </source>
</evidence>
<name>A0A481ZFZ8_9VIRU</name>
<reference evidence="9" key="1">
    <citation type="journal article" date="2019" name="MBio">
        <title>Virus Genomes from Deep Sea Sediments Expand the Ocean Megavirome and Support Independent Origins of Viral Gigantism.</title>
        <authorList>
            <person name="Backstrom D."/>
            <person name="Yutin N."/>
            <person name="Jorgensen S.L."/>
            <person name="Dharamshi J."/>
            <person name="Homa F."/>
            <person name="Zaremba-Niedwiedzka K."/>
            <person name="Spang A."/>
            <person name="Wolf Y.I."/>
            <person name="Koonin E.V."/>
            <person name="Ettema T.J."/>
        </authorList>
    </citation>
    <scope>NUCLEOTIDE SEQUENCE</scope>
</reference>
<dbReference type="InterPro" id="IPR011257">
    <property type="entry name" value="DNA_glycosylase"/>
</dbReference>
<dbReference type="GO" id="GO:0019104">
    <property type="term" value="F:DNA N-glycosylase activity"/>
    <property type="evidence" value="ECO:0007669"/>
    <property type="project" value="TreeGrafter"/>
</dbReference>
<gene>
    <name evidence="9" type="ORF">LCPAC404_00550</name>
</gene>
<keyword evidence="5" id="KW-0408">Iron</keyword>
<keyword evidence="4" id="KW-0378">Hydrolase</keyword>
<dbReference type="PANTHER" id="PTHR10359">
    <property type="entry name" value="A/G-SPECIFIC ADENINE GLYCOSYLASE/ENDONUCLEASE III"/>
    <property type="match status" value="1"/>
</dbReference>
<dbReference type="Gene3D" id="1.10.340.30">
    <property type="entry name" value="Hypothetical protein, domain 2"/>
    <property type="match status" value="1"/>
</dbReference>
<keyword evidence="3" id="KW-0227">DNA damage</keyword>
<dbReference type="Gene3D" id="1.10.1670.10">
    <property type="entry name" value="Helix-hairpin-Helix base-excision DNA repair enzymes (C-terminal)"/>
    <property type="match status" value="1"/>
</dbReference>
<dbReference type="CDD" id="cd00056">
    <property type="entry name" value="ENDO3c"/>
    <property type="match status" value="1"/>
</dbReference>
<dbReference type="GO" id="GO:0051539">
    <property type="term" value="F:4 iron, 4 sulfur cluster binding"/>
    <property type="evidence" value="ECO:0007669"/>
    <property type="project" value="UniProtKB-KW"/>
</dbReference>
<proteinExistence type="predicted"/>
<dbReference type="InterPro" id="IPR023170">
    <property type="entry name" value="HhH_base_excis_C"/>
</dbReference>
<dbReference type="InterPro" id="IPR003265">
    <property type="entry name" value="HhH-GPD_domain"/>
</dbReference>
<dbReference type="PANTHER" id="PTHR10359:SF18">
    <property type="entry name" value="ENDONUCLEASE III"/>
    <property type="match status" value="1"/>
</dbReference>
<evidence type="ECO:0000259" key="8">
    <source>
        <dbReference type="SMART" id="SM00478"/>
    </source>
</evidence>
<keyword evidence="6" id="KW-0411">Iron-sulfur</keyword>
<dbReference type="SUPFAM" id="SSF48150">
    <property type="entry name" value="DNA-glycosylase"/>
    <property type="match status" value="1"/>
</dbReference>
<evidence type="ECO:0000256" key="1">
    <source>
        <dbReference type="ARBA" id="ARBA00022485"/>
    </source>
</evidence>
<evidence type="ECO:0000256" key="4">
    <source>
        <dbReference type="ARBA" id="ARBA00022801"/>
    </source>
</evidence>
<protein>
    <submittedName>
        <fullName evidence="9">HhH-GPD superfamily base excision DNA repair protein</fullName>
    </submittedName>
</protein>
<keyword evidence="2" id="KW-0479">Metal-binding</keyword>
<keyword evidence="7" id="KW-0326">Glycosidase</keyword>
<keyword evidence="1" id="KW-0004">4Fe-4S</keyword>
<evidence type="ECO:0000313" key="9">
    <source>
        <dbReference type="EMBL" id="QBK93351.1"/>
    </source>
</evidence>
<evidence type="ECO:0000256" key="5">
    <source>
        <dbReference type="ARBA" id="ARBA00023004"/>
    </source>
</evidence>